<dbReference type="AlphaFoldDB" id="A0A9D4ADZ2"/>
<dbReference type="EMBL" id="JAIQCV010000004">
    <property type="protein sequence ID" value="KAH1108283.1"/>
    <property type="molecule type" value="Genomic_DNA"/>
</dbReference>
<protein>
    <submittedName>
        <fullName evidence="2">Uncharacterized protein</fullName>
    </submittedName>
</protein>
<proteinExistence type="predicted"/>
<organism evidence="2 3">
    <name type="scientific">Gossypium stocksii</name>
    <dbReference type="NCBI Taxonomy" id="47602"/>
    <lineage>
        <taxon>Eukaryota</taxon>
        <taxon>Viridiplantae</taxon>
        <taxon>Streptophyta</taxon>
        <taxon>Embryophyta</taxon>
        <taxon>Tracheophyta</taxon>
        <taxon>Spermatophyta</taxon>
        <taxon>Magnoliopsida</taxon>
        <taxon>eudicotyledons</taxon>
        <taxon>Gunneridae</taxon>
        <taxon>Pentapetalae</taxon>
        <taxon>rosids</taxon>
        <taxon>malvids</taxon>
        <taxon>Malvales</taxon>
        <taxon>Malvaceae</taxon>
        <taxon>Malvoideae</taxon>
        <taxon>Gossypium</taxon>
    </lineage>
</organism>
<reference evidence="2 3" key="1">
    <citation type="journal article" date="2021" name="Plant Biotechnol. J.">
        <title>Multi-omics assisted identification of the key and species-specific regulatory components of drought-tolerant mechanisms in Gossypium stocksii.</title>
        <authorList>
            <person name="Yu D."/>
            <person name="Ke L."/>
            <person name="Zhang D."/>
            <person name="Wu Y."/>
            <person name="Sun Y."/>
            <person name="Mei J."/>
            <person name="Sun J."/>
            <person name="Sun Y."/>
        </authorList>
    </citation>
    <scope>NUCLEOTIDE SEQUENCE [LARGE SCALE GENOMIC DNA]</scope>
    <source>
        <strain evidence="3">cv. E1</strain>
        <tissue evidence="2">Leaf</tissue>
    </source>
</reference>
<feature type="region of interest" description="Disordered" evidence="1">
    <location>
        <begin position="1"/>
        <end position="34"/>
    </location>
</feature>
<comment type="caution">
    <text evidence="2">The sequence shown here is derived from an EMBL/GenBank/DDBJ whole genome shotgun (WGS) entry which is preliminary data.</text>
</comment>
<gene>
    <name evidence="2" type="ORF">J1N35_012051</name>
</gene>
<evidence type="ECO:0000313" key="3">
    <source>
        <dbReference type="Proteomes" id="UP000828251"/>
    </source>
</evidence>
<name>A0A9D4ADZ2_9ROSI</name>
<evidence type="ECO:0000256" key="1">
    <source>
        <dbReference type="SAM" id="MobiDB-lite"/>
    </source>
</evidence>
<keyword evidence="3" id="KW-1185">Reference proteome</keyword>
<dbReference type="Proteomes" id="UP000828251">
    <property type="component" value="Unassembled WGS sequence"/>
</dbReference>
<sequence>MKTMARGRGKSSNIPARDGGKSSVAPLKGAEKEQKVIVRQPKRIVYELVASFSYLCRTTKLEIQRLLRYCRLTGKHYKYEFNVLEGTCHLNEVFGPDYSGERPGFYLLLHFLEAEFTLFFPDFM</sequence>
<accession>A0A9D4ADZ2</accession>
<evidence type="ECO:0000313" key="2">
    <source>
        <dbReference type="EMBL" id="KAH1108283.1"/>
    </source>
</evidence>